<dbReference type="PANTHER" id="PTHR23150">
    <property type="entry name" value="SULFATASE MODIFYING FACTOR 1, 2"/>
    <property type="match status" value="1"/>
</dbReference>
<dbReference type="InterPro" id="IPR005532">
    <property type="entry name" value="SUMF_dom"/>
</dbReference>
<gene>
    <name evidence="2" type="ORF">F9K24_13295</name>
</gene>
<evidence type="ECO:0000313" key="3">
    <source>
        <dbReference type="Proteomes" id="UP000460298"/>
    </source>
</evidence>
<comment type="caution">
    <text evidence="2">The sequence shown here is derived from an EMBL/GenBank/DDBJ whole genome shotgun (WGS) entry which is preliminary data.</text>
</comment>
<sequence length="400" mass="45424">MSVKRRFSSYITGHRESAFTQAFPVIVSLMASLLLVAASTLSADEPVRFERRGVISQIRSQSELILKAERPVFLKHRSPDAVEAYFVRSDREWIIVSEDGSETARCRITRLNESGGVLNMNAMLVEPASEIRAGFAFGEYLPAKRIDPPARILSRKKERPTLIRHAVDKKEMLYIPEDYLVFGQGTDEAGDDFNPHFYEREVSVTPHIRAFYMDRTEVTNQEYYRFCKKTGHAMPSEWKEGFPTEQADHPFVYATFADAQAYARWTGKRLPTEWEWELAARGGLREREGIDEFSESPPSYPAGADPTGCITLDQGRSVPVNELQDKNRRGLVGMCGNAPEWTSSYYAPYPGARFQRYMGRIRRVLRGGAFYLPVDRARAEARMPASEADKAGIRLVLDVK</sequence>
<organism evidence="2 3">
    <name type="scientific">Leptonema illini</name>
    <dbReference type="NCBI Taxonomy" id="183"/>
    <lineage>
        <taxon>Bacteria</taxon>
        <taxon>Pseudomonadati</taxon>
        <taxon>Spirochaetota</taxon>
        <taxon>Spirochaetia</taxon>
        <taxon>Leptospirales</taxon>
        <taxon>Leptospiraceae</taxon>
        <taxon>Leptonema</taxon>
    </lineage>
</organism>
<name>A0A833M0Y3_9LEPT</name>
<feature type="domain" description="Sulfatase-modifying factor enzyme-like" evidence="1">
    <location>
        <begin position="183"/>
        <end position="396"/>
    </location>
</feature>
<dbReference type="EMBL" id="WBUI01000013">
    <property type="protein sequence ID" value="KAB2931567.1"/>
    <property type="molecule type" value="Genomic_DNA"/>
</dbReference>
<dbReference type="AlphaFoldDB" id="A0A833M0Y3"/>
<dbReference type="SUPFAM" id="SSF56436">
    <property type="entry name" value="C-type lectin-like"/>
    <property type="match status" value="1"/>
</dbReference>
<accession>A0A833M0Y3</accession>
<dbReference type="GO" id="GO:0120147">
    <property type="term" value="F:formylglycine-generating oxidase activity"/>
    <property type="evidence" value="ECO:0007669"/>
    <property type="project" value="TreeGrafter"/>
</dbReference>
<dbReference type="InterPro" id="IPR042095">
    <property type="entry name" value="SUMF_sf"/>
</dbReference>
<protein>
    <submittedName>
        <fullName evidence="2">Formylglycine-generating enzyme family protein</fullName>
    </submittedName>
</protein>
<dbReference type="InterPro" id="IPR016187">
    <property type="entry name" value="CTDL_fold"/>
</dbReference>
<dbReference type="Pfam" id="PF03781">
    <property type="entry name" value="FGE-sulfatase"/>
    <property type="match status" value="1"/>
</dbReference>
<evidence type="ECO:0000313" key="2">
    <source>
        <dbReference type="EMBL" id="KAB2931567.1"/>
    </source>
</evidence>
<dbReference type="PANTHER" id="PTHR23150:SF19">
    <property type="entry name" value="FORMYLGLYCINE-GENERATING ENZYME"/>
    <property type="match status" value="1"/>
</dbReference>
<evidence type="ECO:0000259" key="1">
    <source>
        <dbReference type="Pfam" id="PF03781"/>
    </source>
</evidence>
<dbReference type="Proteomes" id="UP000460298">
    <property type="component" value="Unassembled WGS sequence"/>
</dbReference>
<dbReference type="Gene3D" id="3.90.1580.10">
    <property type="entry name" value="paralog of FGE (formylglycine-generating enzyme)"/>
    <property type="match status" value="1"/>
</dbReference>
<proteinExistence type="predicted"/>
<dbReference type="InterPro" id="IPR051043">
    <property type="entry name" value="Sulfatase_Mod_Factor_Kinase"/>
</dbReference>
<reference evidence="2 3" key="1">
    <citation type="submission" date="2019-10" db="EMBL/GenBank/DDBJ databases">
        <title>Extracellular Electron Transfer in a Candidatus Methanoperedens spp. Enrichment Culture.</title>
        <authorList>
            <person name="Berger S."/>
            <person name="Rangel Shaw D."/>
            <person name="Berben T."/>
            <person name="In 'T Zandt M."/>
            <person name="Frank J."/>
            <person name="Reimann J."/>
            <person name="Jetten M.S.M."/>
            <person name="Welte C.U."/>
        </authorList>
    </citation>
    <scope>NUCLEOTIDE SEQUENCE [LARGE SCALE GENOMIC DNA]</scope>
    <source>
        <strain evidence="2">SB12</strain>
    </source>
</reference>